<reference evidence="2 3" key="1">
    <citation type="submission" date="2023-07" db="EMBL/GenBank/DDBJ databases">
        <title>Sorghum-associated microbial communities from plants grown in Nebraska, USA.</title>
        <authorList>
            <person name="Schachtman D."/>
        </authorList>
    </citation>
    <scope>NUCLEOTIDE SEQUENCE [LARGE SCALE GENOMIC DNA]</scope>
    <source>
        <strain evidence="2 3">4249</strain>
    </source>
</reference>
<name>A0ABU1WJJ3_9BURK</name>
<evidence type="ECO:0000313" key="3">
    <source>
        <dbReference type="Proteomes" id="UP001265700"/>
    </source>
</evidence>
<gene>
    <name evidence="2" type="ORF">J2W49_001155</name>
</gene>
<accession>A0ABU1WJJ3</accession>
<evidence type="ECO:0000313" key="2">
    <source>
        <dbReference type="EMBL" id="MDR7149206.1"/>
    </source>
</evidence>
<sequence>MPAPLTTGMNEQDRNGTRPVRTGLPARGEMSPAM</sequence>
<proteinExistence type="predicted"/>
<dbReference type="EMBL" id="JAVDWU010000002">
    <property type="protein sequence ID" value="MDR7149206.1"/>
    <property type="molecule type" value="Genomic_DNA"/>
</dbReference>
<comment type="caution">
    <text evidence="2">The sequence shown here is derived from an EMBL/GenBank/DDBJ whole genome shotgun (WGS) entry which is preliminary data.</text>
</comment>
<dbReference type="Proteomes" id="UP001265700">
    <property type="component" value="Unassembled WGS sequence"/>
</dbReference>
<organism evidence="2 3">
    <name type="scientific">Hydrogenophaga palleronii</name>
    <dbReference type="NCBI Taxonomy" id="65655"/>
    <lineage>
        <taxon>Bacteria</taxon>
        <taxon>Pseudomonadati</taxon>
        <taxon>Pseudomonadota</taxon>
        <taxon>Betaproteobacteria</taxon>
        <taxon>Burkholderiales</taxon>
        <taxon>Comamonadaceae</taxon>
        <taxon>Hydrogenophaga</taxon>
    </lineage>
</organism>
<keyword evidence="3" id="KW-1185">Reference proteome</keyword>
<evidence type="ECO:0000256" key="1">
    <source>
        <dbReference type="SAM" id="MobiDB-lite"/>
    </source>
</evidence>
<feature type="region of interest" description="Disordered" evidence="1">
    <location>
        <begin position="1"/>
        <end position="34"/>
    </location>
</feature>
<protein>
    <submittedName>
        <fullName evidence="2">Uncharacterized protein</fullName>
    </submittedName>
</protein>